<protein>
    <submittedName>
        <fullName evidence="1">3-oxoacyl-[acyl-carrier-protein] reductase</fullName>
    </submittedName>
</protein>
<gene>
    <name evidence="1" type="ORF">I551_7003</name>
</gene>
<evidence type="ECO:0000313" key="1">
    <source>
        <dbReference type="EMBL" id="EUA86688.1"/>
    </source>
</evidence>
<keyword evidence="2" id="KW-1185">Reference proteome</keyword>
<dbReference type="InterPro" id="IPR036291">
    <property type="entry name" value="NAD(P)-bd_dom_sf"/>
</dbReference>
<sequence length="54" mass="6188">MTYRQLQLTDPDSIAQLTQHFDRLDVLVNNAGANFSGDLMNRSRMVLTLRYSSI</sequence>
<dbReference type="SUPFAM" id="SSF51735">
    <property type="entry name" value="NAD(P)-binding Rossmann-fold domains"/>
    <property type="match status" value="1"/>
</dbReference>
<dbReference type="EMBL" id="JAOL01000170">
    <property type="protein sequence ID" value="EUA86688.1"/>
    <property type="molecule type" value="Genomic_DNA"/>
</dbReference>
<proteinExistence type="predicted"/>
<reference evidence="1 2" key="1">
    <citation type="submission" date="2014-01" db="EMBL/GenBank/DDBJ databases">
        <authorList>
            <person name="Dobos K."/>
            <person name="Lenaerts A."/>
            <person name="Ordway D."/>
            <person name="DeGroote M.A."/>
            <person name="Parker T."/>
            <person name="Sizemore C."/>
            <person name="Tallon L.J."/>
            <person name="Sadzewicz L.K."/>
            <person name="Sengamalay N."/>
            <person name="Fraser C.M."/>
            <person name="Hine E."/>
            <person name="Shefchek K.A."/>
            <person name="Das S.P."/>
            <person name="Tettelin H."/>
        </authorList>
    </citation>
    <scope>NUCLEOTIDE SEQUENCE [LARGE SCALE GENOMIC DNA]</scope>
    <source>
        <strain evidence="1 2">Harvey</strain>
    </source>
</reference>
<evidence type="ECO:0000313" key="2">
    <source>
        <dbReference type="Proteomes" id="UP000020681"/>
    </source>
</evidence>
<organism evidence="1 2">
    <name type="scientific">Mycobacterium ulcerans str. Harvey</name>
    <dbReference type="NCBI Taxonomy" id="1299332"/>
    <lineage>
        <taxon>Bacteria</taxon>
        <taxon>Bacillati</taxon>
        <taxon>Actinomycetota</taxon>
        <taxon>Actinomycetes</taxon>
        <taxon>Mycobacteriales</taxon>
        <taxon>Mycobacteriaceae</taxon>
        <taxon>Mycobacterium</taxon>
        <taxon>Mycobacterium ulcerans group</taxon>
    </lineage>
</organism>
<accession>A0ABP3A5H5</accession>
<name>A0ABP3A5H5_MYCUL</name>
<dbReference type="Proteomes" id="UP000020681">
    <property type="component" value="Unassembled WGS sequence"/>
</dbReference>
<dbReference type="Gene3D" id="3.40.50.720">
    <property type="entry name" value="NAD(P)-binding Rossmann-like Domain"/>
    <property type="match status" value="1"/>
</dbReference>
<comment type="caution">
    <text evidence="1">The sequence shown here is derived from an EMBL/GenBank/DDBJ whole genome shotgun (WGS) entry which is preliminary data.</text>
</comment>